<gene>
    <name evidence="1" type="ORF">UFOPK1650_00688</name>
</gene>
<name>A0A6J6E336_9ZZZZ</name>
<proteinExistence type="predicted"/>
<dbReference type="AlphaFoldDB" id="A0A6J6E336"/>
<sequence length="56" mass="5931">MCSRVTCGTCKKYTWSGCGEHVEEALYGLSESQICQCDSPPSAASGGFFSKLFGGK</sequence>
<organism evidence="1">
    <name type="scientific">freshwater metagenome</name>
    <dbReference type="NCBI Taxonomy" id="449393"/>
    <lineage>
        <taxon>unclassified sequences</taxon>
        <taxon>metagenomes</taxon>
        <taxon>ecological metagenomes</taxon>
    </lineage>
</organism>
<accession>A0A6J6E336</accession>
<evidence type="ECO:0000313" key="1">
    <source>
        <dbReference type="EMBL" id="CAB4570762.1"/>
    </source>
</evidence>
<dbReference type="PANTHER" id="PTHR34724">
    <property type="entry name" value="OS12G0596101 PROTEIN"/>
    <property type="match status" value="1"/>
</dbReference>
<dbReference type="PANTHER" id="PTHR34724:SF2">
    <property type="entry name" value="OS12G0596101 PROTEIN"/>
    <property type="match status" value="1"/>
</dbReference>
<protein>
    <submittedName>
        <fullName evidence="1">Unannotated protein</fullName>
    </submittedName>
</protein>
<dbReference type="EMBL" id="CAEZTJ010000094">
    <property type="protein sequence ID" value="CAB4570762.1"/>
    <property type="molecule type" value="Genomic_DNA"/>
</dbReference>
<reference evidence="1" key="1">
    <citation type="submission" date="2020-05" db="EMBL/GenBank/DDBJ databases">
        <authorList>
            <person name="Chiriac C."/>
            <person name="Salcher M."/>
            <person name="Ghai R."/>
            <person name="Kavagutti S V."/>
        </authorList>
    </citation>
    <scope>NUCLEOTIDE SEQUENCE</scope>
</reference>